<protein>
    <recommendedName>
        <fullName evidence="7">Epidermal growth factor receptor-like transmembrane-juxtamembrane segment domain-containing protein</fullName>
    </recommendedName>
</protein>
<dbReference type="RefSeq" id="XP_046050523.1">
    <property type="nucleotide sequence ID" value="XM_046187610.1"/>
</dbReference>
<keyword evidence="1" id="KW-0597">Phosphoprotein</keyword>
<sequence length="395" mass="41626">MYWPACSSSVFLVGTALQVIHAINIAHGAETRHTPDAPATVTEIPLGLIDPLNLLLGYGPGLKPRAESEDSAFAITIAPDETCGYVDGDKDSPVTCPSSLSCSWAVSSGIGLVACESQIHITCLESSKAVNSTRCNDDCQSNTYNLLCTNSDRPFCRTYVYPSGIFDYRCASTTVEDLEFAYFTFEGQKSPNLSTVTLTDGSSEGSGEPVTVTVEGKATGTPSAVTVYMIPQPPSASTTSSVSPSSSSKSTPVGPIVGGVVGGVAILGLICLGAFCLLRRRRKNKRQECIAPTSQLNMAHQAHPMNQNQYPYHAHQHGAMPPCTIPSMVSSTPLDARMSMMTGSVSPNGQNAPAGGSQLPPSMIQSPAPAYEMAGTEARERETVYEMGADSPGRK</sequence>
<feature type="compositionally biased region" description="Low complexity" evidence="4">
    <location>
        <begin position="235"/>
        <end position="253"/>
    </location>
</feature>
<keyword evidence="5" id="KW-0472">Membrane</keyword>
<comment type="caution">
    <text evidence="8">The sequence shown here is derived from an EMBL/GenBank/DDBJ whole genome shotgun (WGS) entry which is preliminary data.</text>
</comment>
<organism evidence="8 9">
    <name type="scientific">Fusarium redolens</name>
    <dbReference type="NCBI Taxonomy" id="48865"/>
    <lineage>
        <taxon>Eukaryota</taxon>
        <taxon>Fungi</taxon>
        <taxon>Dikarya</taxon>
        <taxon>Ascomycota</taxon>
        <taxon>Pezizomycotina</taxon>
        <taxon>Sordariomycetes</taxon>
        <taxon>Hypocreomycetidae</taxon>
        <taxon>Hypocreales</taxon>
        <taxon>Nectriaceae</taxon>
        <taxon>Fusarium</taxon>
        <taxon>Fusarium redolens species complex</taxon>
    </lineage>
</organism>
<feature type="signal peptide" evidence="6">
    <location>
        <begin position="1"/>
        <end position="22"/>
    </location>
</feature>
<keyword evidence="5" id="KW-0812">Transmembrane</keyword>
<dbReference type="Pfam" id="PF21314">
    <property type="entry name" value="TM_ErbB1"/>
    <property type="match status" value="1"/>
</dbReference>
<reference evidence="8" key="1">
    <citation type="journal article" date="2021" name="Nat. Commun.">
        <title>Genetic determinants of endophytism in the Arabidopsis root mycobiome.</title>
        <authorList>
            <person name="Mesny F."/>
            <person name="Miyauchi S."/>
            <person name="Thiergart T."/>
            <person name="Pickel B."/>
            <person name="Atanasova L."/>
            <person name="Karlsson M."/>
            <person name="Huettel B."/>
            <person name="Barry K.W."/>
            <person name="Haridas S."/>
            <person name="Chen C."/>
            <person name="Bauer D."/>
            <person name="Andreopoulos W."/>
            <person name="Pangilinan J."/>
            <person name="LaButti K."/>
            <person name="Riley R."/>
            <person name="Lipzen A."/>
            <person name="Clum A."/>
            <person name="Drula E."/>
            <person name="Henrissat B."/>
            <person name="Kohler A."/>
            <person name="Grigoriev I.V."/>
            <person name="Martin F.M."/>
            <person name="Hacquard S."/>
        </authorList>
    </citation>
    <scope>NUCLEOTIDE SEQUENCE</scope>
    <source>
        <strain evidence="8">MPI-CAGE-AT-0023</strain>
    </source>
</reference>
<evidence type="ECO:0000259" key="7">
    <source>
        <dbReference type="Pfam" id="PF21314"/>
    </source>
</evidence>
<keyword evidence="5" id="KW-1133">Transmembrane helix</keyword>
<evidence type="ECO:0000256" key="5">
    <source>
        <dbReference type="SAM" id="Phobius"/>
    </source>
</evidence>
<keyword evidence="2" id="KW-0547">Nucleotide-binding</keyword>
<name>A0A9P9KED4_FUSRE</name>
<evidence type="ECO:0000256" key="2">
    <source>
        <dbReference type="ARBA" id="ARBA00022741"/>
    </source>
</evidence>
<dbReference type="GO" id="GO:0005524">
    <property type="term" value="F:ATP binding"/>
    <property type="evidence" value="ECO:0007669"/>
    <property type="project" value="UniProtKB-KW"/>
</dbReference>
<evidence type="ECO:0000313" key="9">
    <source>
        <dbReference type="Proteomes" id="UP000720189"/>
    </source>
</evidence>
<evidence type="ECO:0000256" key="1">
    <source>
        <dbReference type="ARBA" id="ARBA00022553"/>
    </source>
</evidence>
<proteinExistence type="predicted"/>
<feature type="compositionally biased region" description="Polar residues" evidence="4">
    <location>
        <begin position="341"/>
        <end position="351"/>
    </location>
</feature>
<keyword evidence="6" id="KW-0732">Signal</keyword>
<dbReference type="AlphaFoldDB" id="A0A9P9KED4"/>
<evidence type="ECO:0000256" key="4">
    <source>
        <dbReference type="SAM" id="MobiDB-lite"/>
    </source>
</evidence>
<feature type="region of interest" description="Disordered" evidence="4">
    <location>
        <begin position="231"/>
        <end position="253"/>
    </location>
</feature>
<feature type="chain" id="PRO_5040497165" description="Epidermal growth factor receptor-like transmembrane-juxtamembrane segment domain-containing protein" evidence="6">
    <location>
        <begin position="23"/>
        <end position="395"/>
    </location>
</feature>
<dbReference type="EMBL" id="JAGMUX010000007">
    <property type="protein sequence ID" value="KAH7254276.1"/>
    <property type="molecule type" value="Genomic_DNA"/>
</dbReference>
<evidence type="ECO:0000256" key="6">
    <source>
        <dbReference type="SAM" id="SignalP"/>
    </source>
</evidence>
<dbReference type="OrthoDB" id="5347452at2759"/>
<dbReference type="GeneID" id="70217564"/>
<evidence type="ECO:0000256" key="3">
    <source>
        <dbReference type="ARBA" id="ARBA00022840"/>
    </source>
</evidence>
<feature type="transmembrane region" description="Helical" evidence="5">
    <location>
        <begin position="256"/>
        <end position="278"/>
    </location>
</feature>
<accession>A0A9P9KED4</accession>
<dbReference type="Proteomes" id="UP000720189">
    <property type="component" value="Unassembled WGS sequence"/>
</dbReference>
<dbReference type="InterPro" id="IPR049328">
    <property type="entry name" value="TM_ErbB1"/>
</dbReference>
<gene>
    <name evidence="8" type="ORF">BKA55DRAFT_510519</name>
</gene>
<feature type="domain" description="Epidermal growth factor receptor-like transmembrane-juxtamembrane segment" evidence="7">
    <location>
        <begin position="256"/>
        <end position="286"/>
    </location>
</feature>
<keyword evidence="3" id="KW-0067">ATP-binding</keyword>
<keyword evidence="9" id="KW-1185">Reference proteome</keyword>
<feature type="region of interest" description="Disordered" evidence="4">
    <location>
        <begin position="340"/>
        <end position="378"/>
    </location>
</feature>
<evidence type="ECO:0000313" key="8">
    <source>
        <dbReference type="EMBL" id="KAH7254276.1"/>
    </source>
</evidence>